<organism evidence="1">
    <name type="scientific">Setaria italica</name>
    <name type="common">Foxtail millet</name>
    <name type="synonym">Panicum italicum</name>
    <dbReference type="NCBI Taxonomy" id="4555"/>
    <lineage>
        <taxon>Eukaryota</taxon>
        <taxon>Viridiplantae</taxon>
        <taxon>Streptophyta</taxon>
        <taxon>Embryophyta</taxon>
        <taxon>Tracheophyta</taxon>
        <taxon>Spermatophyta</taxon>
        <taxon>Magnoliopsida</taxon>
        <taxon>Liliopsida</taxon>
        <taxon>Poales</taxon>
        <taxon>Poaceae</taxon>
        <taxon>PACMAD clade</taxon>
        <taxon>Panicoideae</taxon>
        <taxon>Panicodae</taxon>
        <taxon>Paniceae</taxon>
        <taxon>Cenchrinae</taxon>
        <taxon>Setaria</taxon>
    </lineage>
</organism>
<proteinExistence type="predicted"/>
<dbReference type="AlphaFoldDB" id="A0A368RNB8"/>
<name>A0A368RNB8_SETIT</name>
<evidence type="ECO:0000313" key="1">
    <source>
        <dbReference type="EMBL" id="RCV31534.1"/>
    </source>
</evidence>
<reference evidence="1" key="1">
    <citation type="journal article" date="2012" name="Nat. Biotechnol.">
        <title>Reference genome sequence of the model plant Setaria.</title>
        <authorList>
            <person name="Bennetzen J.L."/>
            <person name="Schmutz J."/>
            <person name="Wang H."/>
            <person name="Percifield R."/>
            <person name="Hawkins J."/>
            <person name="Pontaroli A.C."/>
            <person name="Estep M."/>
            <person name="Feng L."/>
            <person name="Vaughn J.N."/>
            <person name="Grimwood J."/>
            <person name="Jenkins J."/>
            <person name="Barry K."/>
            <person name="Lindquist E."/>
            <person name="Hellsten U."/>
            <person name="Deshpande S."/>
            <person name="Wang X."/>
            <person name="Wu X."/>
            <person name="Mitros T."/>
            <person name="Triplett J."/>
            <person name="Yang X."/>
            <person name="Ye C.Y."/>
            <person name="Mauro-Herrera M."/>
            <person name="Wang L."/>
            <person name="Li P."/>
            <person name="Sharma M."/>
            <person name="Sharma R."/>
            <person name="Ronald P.C."/>
            <person name="Panaud O."/>
            <person name="Kellogg E.A."/>
            <person name="Brutnell T.P."/>
            <person name="Doust A.N."/>
            <person name="Tuskan G.A."/>
            <person name="Rokhsar D."/>
            <person name="Devos K.M."/>
        </authorList>
    </citation>
    <scope>NUCLEOTIDE SEQUENCE [LARGE SCALE GENOMIC DNA]</scope>
    <source>
        <strain evidence="1">Yugu1</strain>
    </source>
</reference>
<protein>
    <submittedName>
        <fullName evidence="1">Uncharacterized protein</fullName>
    </submittedName>
</protein>
<dbReference type="EMBL" id="CM003533">
    <property type="protein sequence ID" value="RCV31534.1"/>
    <property type="molecule type" value="Genomic_DNA"/>
</dbReference>
<sequence>MRYPVDDIQRLAIPRMVSGYDQKASLADHGKPFLYRWDLLEGPWELNKMHGWIMNAMKQGIQEITAHVPSKIFLGVLLYQIVIDFEDLHRLCHRQHLNVNLISVWCL</sequence>
<accession>A0A368RNB8</accession>
<reference evidence="1" key="2">
    <citation type="submission" date="2015-07" db="EMBL/GenBank/DDBJ databases">
        <authorList>
            <person name="Noorani M."/>
        </authorList>
    </citation>
    <scope>NUCLEOTIDE SEQUENCE</scope>
    <source>
        <strain evidence="1">Yugu1</strain>
    </source>
</reference>
<gene>
    <name evidence="1" type="ORF">SETIT_6G185700v2</name>
</gene>